<accession>A0ACC3TBF4</accession>
<protein>
    <submittedName>
        <fullName evidence="1">Uncharacterized protein</fullName>
    </submittedName>
</protein>
<gene>
    <name evidence="1" type="ORF">V1525DRAFT_384640</name>
</gene>
<reference evidence="2" key="1">
    <citation type="journal article" date="2024" name="Front. Bioeng. Biotechnol.">
        <title>Genome-scale model development and genomic sequencing of the oleaginous clade Lipomyces.</title>
        <authorList>
            <person name="Czajka J.J."/>
            <person name="Han Y."/>
            <person name="Kim J."/>
            <person name="Mondo S.J."/>
            <person name="Hofstad B.A."/>
            <person name="Robles A."/>
            <person name="Haridas S."/>
            <person name="Riley R."/>
            <person name="LaButti K."/>
            <person name="Pangilinan J."/>
            <person name="Andreopoulos W."/>
            <person name="Lipzen A."/>
            <person name="Yan J."/>
            <person name="Wang M."/>
            <person name="Ng V."/>
            <person name="Grigoriev I.V."/>
            <person name="Spatafora J.W."/>
            <person name="Magnuson J.K."/>
            <person name="Baker S.E."/>
            <person name="Pomraning K.R."/>
        </authorList>
    </citation>
    <scope>NUCLEOTIDE SEQUENCE [LARGE SCALE GENOMIC DNA]</scope>
    <source>
        <strain evidence="2">CBS 7786</strain>
    </source>
</reference>
<name>A0ACC3TBF4_LIPKO</name>
<evidence type="ECO:0000313" key="1">
    <source>
        <dbReference type="EMBL" id="KAK9241232.1"/>
    </source>
</evidence>
<evidence type="ECO:0000313" key="2">
    <source>
        <dbReference type="Proteomes" id="UP001433508"/>
    </source>
</evidence>
<organism evidence="1 2">
    <name type="scientific">Lipomyces kononenkoae</name>
    <name type="common">Yeast</name>
    <dbReference type="NCBI Taxonomy" id="34357"/>
    <lineage>
        <taxon>Eukaryota</taxon>
        <taxon>Fungi</taxon>
        <taxon>Dikarya</taxon>
        <taxon>Ascomycota</taxon>
        <taxon>Saccharomycotina</taxon>
        <taxon>Lipomycetes</taxon>
        <taxon>Lipomycetales</taxon>
        <taxon>Lipomycetaceae</taxon>
        <taxon>Lipomyces</taxon>
    </lineage>
</organism>
<dbReference type="Proteomes" id="UP001433508">
    <property type="component" value="Unassembled WGS sequence"/>
</dbReference>
<keyword evidence="2" id="KW-1185">Reference proteome</keyword>
<dbReference type="EMBL" id="MU971335">
    <property type="protein sequence ID" value="KAK9241232.1"/>
    <property type="molecule type" value="Genomic_DNA"/>
</dbReference>
<proteinExistence type="predicted"/>
<sequence length="110" mass="12819">MGTREERRLFISILVRKLTISWAKDIAAEKINESDINSFTIAIVEDGEYVGHNTSLYLRELVFEDYIPNHLLQVQEIIATPMNSSRQEWFEDEFQASMVLTAAERVHKLF</sequence>
<comment type="caution">
    <text evidence="1">The sequence shown here is derived from an EMBL/GenBank/DDBJ whole genome shotgun (WGS) entry which is preliminary data.</text>
</comment>